<dbReference type="EMBL" id="JACTNZ010000013">
    <property type="protein sequence ID" value="KAG5515799.1"/>
    <property type="molecule type" value="Genomic_DNA"/>
</dbReference>
<feature type="region of interest" description="Disordered" evidence="2">
    <location>
        <begin position="1"/>
        <end position="63"/>
    </location>
</feature>
<sequence length="262" mass="29262">MDPNATASPSDKFLGAFPPSKPETAGPASLADELTEDDVFWTAHSSDHQNHPSTSSSPIRHRHVSRPDSFGILAALPAAEPDRARSVFFNHKASASASVSSSSSSSPSRMIPMIPKKAHVDRHQSAPVNVPMMTEAMRRRRRSLRFDVVYDDEDEKEGDGDGDGEMMLPPHEVVSSRRSPRVACSVLEGAGRTLKGRDLRQVRNAVWRKTGSQDACIMKVHFLERLSSYSPMEFREFILSPWLEADQVQWEYRSQVFDNLDK</sequence>
<organism evidence="3 4">
    <name type="scientific">Rhododendron griersonianum</name>
    <dbReference type="NCBI Taxonomy" id="479676"/>
    <lineage>
        <taxon>Eukaryota</taxon>
        <taxon>Viridiplantae</taxon>
        <taxon>Streptophyta</taxon>
        <taxon>Embryophyta</taxon>
        <taxon>Tracheophyta</taxon>
        <taxon>Spermatophyta</taxon>
        <taxon>Magnoliopsida</taxon>
        <taxon>eudicotyledons</taxon>
        <taxon>Gunneridae</taxon>
        <taxon>Pentapetalae</taxon>
        <taxon>asterids</taxon>
        <taxon>Ericales</taxon>
        <taxon>Ericaceae</taxon>
        <taxon>Ericoideae</taxon>
        <taxon>Rhodoreae</taxon>
        <taxon>Rhododendron</taxon>
    </lineage>
</organism>
<comment type="similarity">
    <text evidence="1">Belongs to the senescence regulator S40 family.</text>
</comment>
<evidence type="ECO:0000256" key="1">
    <source>
        <dbReference type="ARBA" id="ARBA00034773"/>
    </source>
</evidence>
<dbReference type="Proteomes" id="UP000823749">
    <property type="component" value="Chromosome 13"/>
</dbReference>
<evidence type="ECO:0000313" key="3">
    <source>
        <dbReference type="EMBL" id="KAG5515799.1"/>
    </source>
</evidence>
<proteinExistence type="inferred from homology"/>
<dbReference type="InterPro" id="IPR007608">
    <property type="entry name" value="Senescence_reg_S40"/>
</dbReference>
<reference evidence="3 4" key="1">
    <citation type="submission" date="2020-08" db="EMBL/GenBank/DDBJ databases">
        <title>Plant Genome Project.</title>
        <authorList>
            <person name="Zhang R.-G."/>
        </authorList>
    </citation>
    <scope>NUCLEOTIDE SEQUENCE [LARGE SCALE GENOMIC DNA]</scope>
    <source>
        <strain evidence="3">WSP0</strain>
        <tissue evidence="3">Leaf</tissue>
    </source>
</reference>
<gene>
    <name evidence="3" type="ORF">RHGRI_036745</name>
</gene>
<evidence type="ECO:0000313" key="4">
    <source>
        <dbReference type="Proteomes" id="UP000823749"/>
    </source>
</evidence>
<evidence type="ECO:0000256" key="2">
    <source>
        <dbReference type="SAM" id="MobiDB-lite"/>
    </source>
</evidence>
<dbReference type="AlphaFoldDB" id="A0AAV6HSA9"/>
<dbReference type="PANTHER" id="PTHR33083">
    <property type="entry name" value="EXPRESSED PROTEIN"/>
    <property type="match status" value="1"/>
</dbReference>
<dbReference type="Pfam" id="PF04520">
    <property type="entry name" value="Senescence_reg"/>
    <property type="match status" value="1"/>
</dbReference>
<protein>
    <submittedName>
        <fullName evidence="3">Uncharacterized protein</fullName>
    </submittedName>
</protein>
<dbReference type="PANTHER" id="PTHR33083:SF50">
    <property type="entry name" value="PROTEIN S40-7"/>
    <property type="match status" value="1"/>
</dbReference>
<comment type="caution">
    <text evidence="3">The sequence shown here is derived from an EMBL/GenBank/DDBJ whole genome shotgun (WGS) entry which is preliminary data.</text>
</comment>
<name>A0AAV6HSA9_9ERIC</name>
<accession>A0AAV6HSA9</accession>
<dbReference type="GO" id="GO:0010150">
    <property type="term" value="P:leaf senescence"/>
    <property type="evidence" value="ECO:0007669"/>
    <property type="project" value="UniProtKB-ARBA"/>
</dbReference>
<keyword evidence="4" id="KW-1185">Reference proteome</keyword>